<proteinExistence type="predicted"/>
<dbReference type="EMBL" id="JAFJMO010000013">
    <property type="protein sequence ID" value="KAJ8258465.1"/>
    <property type="molecule type" value="Genomic_DNA"/>
</dbReference>
<dbReference type="PROSITE" id="PS50059">
    <property type="entry name" value="FKBP_PPIASE"/>
    <property type="match status" value="1"/>
</dbReference>
<gene>
    <name evidence="7" type="ORF">COCON_G00174770</name>
</gene>
<dbReference type="AlphaFoldDB" id="A0A9Q1D401"/>
<dbReference type="FunFam" id="3.10.50.40:FF:000025">
    <property type="entry name" value="Peptidylprolyl isomerase"/>
    <property type="match status" value="1"/>
</dbReference>
<reference evidence="7" key="1">
    <citation type="journal article" date="2023" name="Science">
        <title>Genome structures resolve the early diversification of teleost fishes.</title>
        <authorList>
            <person name="Parey E."/>
            <person name="Louis A."/>
            <person name="Montfort J."/>
            <person name="Bouchez O."/>
            <person name="Roques C."/>
            <person name="Iampietro C."/>
            <person name="Lluch J."/>
            <person name="Castinel A."/>
            <person name="Donnadieu C."/>
            <person name="Desvignes T."/>
            <person name="Floi Bucao C."/>
            <person name="Jouanno E."/>
            <person name="Wen M."/>
            <person name="Mejri S."/>
            <person name="Dirks R."/>
            <person name="Jansen H."/>
            <person name="Henkel C."/>
            <person name="Chen W.J."/>
            <person name="Zahm M."/>
            <person name="Cabau C."/>
            <person name="Klopp C."/>
            <person name="Thompson A.W."/>
            <person name="Robinson-Rechavi M."/>
            <person name="Braasch I."/>
            <person name="Lecointre G."/>
            <person name="Bobe J."/>
            <person name="Postlethwait J.H."/>
            <person name="Berthelot C."/>
            <person name="Roest Crollius H."/>
            <person name="Guiguen Y."/>
        </authorList>
    </citation>
    <scope>NUCLEOTIDE SEQUENCE</scope>
    <source>
        <strain evidence="7">Concon-B</strain>
    </source>
</reference>
<evidence type="ECO:0000313" key="7">
    <source>
        <dbReference type="EMBL" id="KAJ8258465.1"/>
    </source>
</evidence>
<dbReference type="Pfam" id="PF00254">
    <property type="entry name" value="FKBP_C"/>
    <property type="match status" value="1"/>
</dbReference>
<feature type="domain" description="PPIase FKBP-type" evidence="6">
    <location>
        <begin position="20"/>
        <end position="87"/>
    </location>
</feature>
<accession>A0A9Q1D401</accession>
<dbReference type="InterPro" id="IPR050689">
    <property type="entry name" value="FKBP-type_PPIase"/>
</dbReference>
<dbReference type="Gene3D" id="3.10.50.40">
    <property type="match status" value="1"/>
</dbReference>
<evidence type="ECO:0000256" key="5">
    <source>
        <dbReference type="PROSITE-ProRule" id="PRU00277"/>
    </source>
</evidence>
<dbReference type="GO" id="GO:0005737">
    <property type="term" value="C:cytoplasm"/>
    <property type="evidence" value="ECO:0007669"/>
    <property type="project" value="TreeGrafter"/>
</dbReference>
<dbReference type="SUPFAM" id="SSF54534">
    <property type="entry name" value="FKBP-like"/>
    <property type="match status" value="1"/>
</dbReference>
<comment type="caution">
    <text evidence="7">The sequence shown here is derived from an EMBL/GenBank/DDBJ whole genome shotgun (WGS) entry which is preliminary data.</text>
</comment>
<name>A0A9Q1D401_CONCO</name>
<dbReference type="EC" id="5.2.1.8" evidence="2 5"/>
<protein>
    <recommendedName>
        <fullName evidence="2 5">peptidylprolyl isomerase</fullName>
        <ecNumber evidence="2 5">5.2.1.8</ecNumber>
    </recommendedName>
</protein>
<evidence type="ECO:0000259" key="6">
    <source>
        <dbReference type="PROSITE" id="PS50059"/>
    </source>
</evidence>
<evidence type="ECO:0000256" key="2">
    <source>
        <dbReference type="ARBA" id="ARBA00013194"/>
    </source>
</evidence>
<keyword evidence="4 5" id="KW-0413">Isomerase</keyword>
<evidence type="ECO:0000313" key="8">
    <source>
        <dbReference type="Proteomes" id="UP001152803"/>
    </source>
</evidence>
<dbReference type="PANTHER" id="PTHR10516:SF443">
    <property type="entry name" value="FK506-BINDING PROTEIN 59-RELATED"/>
    <property type="match status" value="1"/>
</dbReference>
<evidence type="ECO:0000256" key="3">
    <source>
        <dbReference type="ARBA" id="ARBA00023110"/>
    </source>
</evidence>
<evidence type="ECO:0000256" key="4">
    <source>
        <dbReference type="ARBA" id="ARBA00023235"/>
    </source>
</evidence>
<dbReference type="GO" id="GO:0003755">
    <property type="term" value="F:peptidyl-prolyl cis-trans isomerase activity"/>
    <property type="evidence" value="ECO:0007669"/>
    <property type="project" value="UniProtKB-KW"/>
</dbReference>
<evidence type="ECO:0000256" key="1">
    <source>
        <dbReference type="ARBA" id="ARBA00000971"/>
    </source>
</evidence>
<dbReference type="InterPro" id="IPR046357">
    <property type="entry name" value="PPIase_dom_sf"/>
</dbReference>
<dbReference type="OrthoDB" id="1902587at2759"/>
<dbReference type="PANTHER" id="PTHR10516">
    <property type="entry name" value="PEPTIDYL-PROLYL CIS-TRANS ISOMERASE"/>
    <property type="match status" value="1"/>
</dbReference>
<dbReference type="InterPro" id="IPR001179">
    <property type="entry name" value="PPIase_FKBP_dom"/>
</dbReference>
<comment type="catalytic activity">
    <reaction evidence="1 5">
        <text>[protein]-peptidylproline (omega=180) = [protein]-peptidylproline (omega=0)</text>
        <dbReference type="Rhea" id="RHEA:16237"/>
        <dbReference type="Rhea" id="RHEA-COMP:10747"/>
        <dbReference type="Rhea" id="RHEA-COMP:10748"/>
        <dbReference type="ChEBI" id="CHEBI:83833"/>
        <dbReference type="ChEBI" id="CHEBI:83834"/>
        <dbReference type="EC" id="5.2.1.8"/>
    </reaction>
</comment>
<keyword evidence="3 5" id="KW-0697">Rotamase</keyword>
<sequence length="112" mass="12305">MGVDKETVKPGDGATYPKKGQQCSVHYTGCLTNGKKFDSSRDRGKPFSFKIGQGQVIRGWDEGVKLMSLGERAMLTCSPDFAYGPEGCWRFLTNILLPCPIAAHCFLGWLLS</sequence>
<organism evidence="7 8">
    <name type="scientific">Conger conger</name>
    <name type="common">Conger eel</name>
    <name type="synonym">Muraena conger</name>
    <dbReference type="NCBI Taxonomy" id="82655"/>
    <lineage>
        <taxon>Eukaryota</taxon>
        <taxon>Metazoa</taxon>
        <taxon>Chordata</taxon>
        <taxon>Craniata</taxon>
        <taxon>Vertebrata</taxon>
        <taxon>Euteleostomi</taxon>
        <taxon>Actinopterygii</taxon>
        <taxon>Neopterygii</taxon>
        <taxon>Teleostei</taxon>
        <taxon>Anguilliformes</taxon>
        <taxon>Congridae</taxon>
        <taxon>Conger</taxon>
    </lineage>
</organism>
<keyword evidence="8" id="KW-1185">Reference proteome</keyword>
<dbReference type="Proteomes" id="UP001152803">
    <property type="component" value="Unassembled WGS sequence"/>
</dbReference>